<protein>
    <submittedName>
        <fullName evidence="2">Putative P22-like portal protein</fullName>
    </submittedName>
</protein>
<proteinExistence type="predicted"/>
<evidence type="ECO:0000313" key="2">
    <source>
        <dbReference type="EMBL" id="QJA76868.1"/>
    </source>
</evidence>
<dbReference type="Pfam" id="PF16510">
    <property type="entry name" value="P22_portal"/>
    <property type="match status" value="1"/>
</dbReference>
<name>A0A6M3K571_9ZZZZ</name>
<evidence type="ECO:0000256" key="1">
    <source>
        <dbReference type="SAM" id="MobiDB-lite"/>
    </source>
</evidence>
<sequence>MNAPANFFLPNRYSSIEPGAQVAGADPYADIRNGNLSLPGAHKQDLMLLMMERYMRADAALSTWSEDAKRCIDFVEGKQWTAEELQKADDEDRPHLTLNKIAPLVRLVLGYHRQNRLDNRFLPTDDAASTAALADVITKIVKQISINNKEPYVDTEIFLDGIMGGRGYYDWRLDFERNDFGEIKGVAKDPFTIRPDPDADQYDPRQWGYVFEGRWWNLDEIEFTFGQRVSQLVSPLVVGGGYRGGVPSDILDTLGEHAPWRTFGGQQFGDFSGIGSVESYISSSVDPYRKNIRVVDCQHYLRVMQRCIVDLETGDREPIPEHFNQQQIQKMMMWAAEQYAMRGAPFPLRVEWRPMKRVRWTTMIGDIVVYDQWSPYESFSIVPFFPYFRRGKTRGMVDDLIDPQREVNKRRSSQIDILTRIAHSGWTWERNSLDEEEKIKIEEHGGAAGLNIEYKGSNPPERIQPGQMPTGIERLEQAATLDLKEIAGINDSALGQVDRVQSGRAIEARQKQSVLGLEMYMDNMKRTKDLCGGKKLELIQNHYTEPRLFMIQGHGGQWNQLGINNRQATGEVINNVMIGRYALAVDETPLSATFMASQAEELATMIKEGIVALPMVQDIAIDLSTLPQKELIKQRQNAYIKSLGFITADEMLQMQAQGIPIDQSMIQQPQEPGGAGGGESKKSGPPEGGNVGPTAAPQLPVAVPQGA</sequence>
<gene>
    <name evidence="2" type="ORF">MM415A01412_0016</name>
</gene>
<feature type="region of interest" description="Disordered" evidence="1">
    <location>
        <begin position="666"/>
        <end position="707"/>
    </location>
</feature>
<dbReference type="AlphaFoldDB" id="A0A6M3K571"/>
<accession>A0A6M3K571</accession>
<reference evidence="2" key="1">
    <citation type="submission" date="2020-03" db="EMBL/GenBank/DDBJ databases">
        <title>The deep terrestrial virosphere.</title>
        <authorList>
            <person name="Holmfeldt K."/>
            <person name="Nilsson E."/>
            <person name="Simone D."/>
            <person name="Lopez-Fernandez M."/>
            <person name="Wu X."/>
            <person name="de Brujin I."/>
            <person name="Lundin D."/>
            <person name="Andersson A."/>
            <person name="Bertilsson S."/>
            <person name="Dopson M."/>
        </authorList>
    </citation>
    <scope>NUCLEOTIDE SEQUENCE</scope>
    <source>
        <strain evidence="2">MM415A01412</strain>
    </source>
</reference>
<organism evidence="2">
    <name type="scientific">viral metagenome</name>
    <dbReference type="NCBI Taxonomy" id="1070528"/>
    <lineage>
        <taxon>unclassified sequences</taxon>
        <taxon>metagenomes</taxon>
        <taxon>organismal metagenomes</taxon>
    </lineage>
</organism>
<dbReference type="EMBL" id="MT142248">
    <property type="protein sequence ID" value="QJA76868.1"/>
    <property type="molecule type" value="Genomic_DNA"/>
</dbReference>
<dbReference type="InterPro" id="IPR032427">
    <property type="entry name" value="P22_portal"/>
</dbReference>